<protein>
    <submittedName>
        <fullName evidence="1">Uncharacterized protein</fullName>
    </submittedName>
</protein>
<organism evidence="1 2">
    <name type="scientific">Cucumis sativus</name>
    <name type="common">Cucumber</name>
    <dbReference type="NCBI Taxonomy" id="3659"/>
    <lineage>
        <taxon>Eukaryota</taxon>
        <taxon>Viridiplantae</taxon>
        <taxon>Streptophyta</taxon>
        <taxon>Embryophyta</taxon>
        <taxon>Tracheophyta</taxon>
        <taxon>Spermatophyta</taxon>
        <taxon>Magnoliopsida</taxon>
        <taxon>eudicotyledons</taxon>
        <taxon>Gunneridae</taxon>
        <taxon>Pentapetalae</taxon>
        <taxon>rosids</taxon>
        <taxon>fabids</taxon>
        <taxon>Cucurbitales</taxon>
        <taxon>Cucurbitaceae</taxon>
        <taxon>Benincaseae</taxon>
        <taxon>Cucumis</taxon>
    </lineage>
</organism>
<sequence length="123" mass="13659">MVSLKLKPPLNRLPSPPAVHRWNLRCSSFILPSATKSTLLCPTKPREDSCNTFPPRQSPFASHQAIVASRRLHLAASPPSVGIPSFLFRLKSTFQSEPSSQFVSRADSSLPSRARVFLLLFFV</sequence>
<evidence type="ECO:0000313" key="2">
    <source>
        <dbReference type="Proteomes" id="UP000029981"/>
    </source>
</evidence>
<name>A0A0A0K259_CUCSA</name>
<dbReference type="EMBL" id="CM002928">
    <property type="protein sequence ID" value="KGN43523.1"/>
    <property type="molecule type" value="Genomic_DNA"/>
</dbReference>
<keyword evidence="2" id="KW-1185">Reference proteome</keyword>
<accession>A0A0A0K259</accession>
<reference evidence="1 2" key="1">
    <citation type="journal article" date="2009" name="Nat. Genet.">
        <title>The genome of the cucumber, Cucumis sativus L.</title>
        <authorList>
            <person name="Huang S."/>
            <person name="Li R."/>
            <person name="Zhang Z."/>
            <person name="Li L."/>
            <person name="Gu X."/>
            <person name="Fan W."/>
            <person name="Lucas W.J."/>
            <person name="Wang X."/>
            <person name="Xie B."/>
            <person name="Ni P."/>
            <person name="Ren Y."/>
            <person name="Zhu H."/>
            <person name="Li J."/>
            <person name="Lin K."/>
            <person name="Jin W."/>
            <person name="Fei Z."/>
            <person name="Li G."/>
            <person name="Staub J."/>
            <person name="Kilian A."/>
            <person name="van der Vossen E.A."/>
            <person name="Wu Y."/>
            <person name="Guo J."/>
            <person name="He J."/>
            <person name="Jia Z."/>
            <person name="Ren Y."/>
            <person name="Tian G."/>
            <person name="Lu Y."/>
            <person name="Ruan J."/>
            <person name="Qian W."/>
            <person name="Wang M."/>
            <person name="Huang Q."/>
            <person name="Li B."/>
            <person name="Xuan Z."/>
            <person name="Cao J."/>
            <person name="Asan"/>
            <person name="Wu Z."/>
            <person name="Zhang J."/>
            <person name="Cai Q."/>
            <person name="Bai Y."/>
            <person name="Zhao B."/>
            <person name="Han Y."/>
            <person name="Li Y."/>
            <person name="Li X."/>
            <person name="Wang S."/>
            <person name="Shi Q."/>
            <person name="Liu S."/>
            <person name="Cho W.K."/>
            <person name="Kim J.Y."/>
            <person name="Xu Y."/>
            <person name="Heller-Uszynska K."/>
            <person name="Miao H."/>
            <person name="Cheng Z."/>
            <person name="Zhang S."/>
            <person name="Wu J."/>
            <person name="Yang Y."/>
            <person name="Kang H."/>
            <person name="Li M."/>
            <person name="Liang H."/>
            <person name="Ren X."/>
            <person name="Shi Z."/>
            <person name="Wen M."/>
            <person name="Jian M."/>
            <person name="Yang H."/>
            <person name="Zhang G."/>
            <person name="Yang Z."/>
            <person name="Chen R."/>
            <person name="Liu S."/>
            <person name="Li J."/>
            <person name="Ma L."/>
            <person name="Liu H."/>
            <person name="Zhou Y."/>
            <person name="Zhao J."/>
            <person name="Fang X."/>
            <person name="Li G."/>
            <person name="Fang L."/>
            <person name="Li Y."/>
            <person name="Liu D."/>
            <person name="Zheng H."/>
            <person name="Zhang Y."/>
            <person name="Qin N."/>
            <person name="Li Z."/>
            <person name="Yang G."/>
            <person name="Yang S."/>
            <person name="Bolund L."/>
            <person name="Kristiansen K."/>
            <person name="Zheng H."/>
            <person name="Li S."/>
            <person name="Zhang X."/>
            <person name="Yang H."/>
            <person name="Wang J."/>
            <person name="Sun R."/>
            <person name="Zhang B."/>
            <person name="Jiang S."/>
            <person name="Wang J."/>
            <person name="Du Y."/>
            <person name="Li S."/>
        </authorList>
    </citation>
    <scope>NUCLEOTIDE SEQUENCE [LARGE SCALE GENOMIC DNA]</scope>
    <source>
        <strain evidence="2">cv. 9930</strain>
    </source>
</reference>
<reference evidence="1 2" key="4">
    <citation type="journal article" date="2011" name="BMC Genomics">
        <title>RNA-Seq improves annotation of protein-coding genes in the cucumber genome.</title>
        <authorList>
            <person name="Li Z."/>
            <person name="Zhang Z."/>
            <person name="Yan P."/>
            <person name="Huang S."/>
            <person name="Fei Z."/>
            <person name="Lin K."/>
        </authorList>
    </citation>
    <scope>NUCLEOTIDE SEQUENCE [LARGE SCALE GENOMIC DNA]</scope>
    <source>
        <strain evidence="2">cv. 9930</strain>
    </source>
</reference>
<proteinExistence type="predicted"/>
<dbReference type="Proteomes" id="UP000029981">
    <property type="component" value="Chromosome 7"/>
</dbReference>
<dbReference type="Gramene" id="KGN43523">
    <property type="protein sequence ID" value="KGN43523"/>
    <property type="gene ID" value="Csa_7G043650"/>
</dbReference>
<evidence type="ECO:0000313" key="1">
    <source>
        <dbReference type="EMBL" id="KGN43523.1"/>
    </source>
</evidence>
<dbReference type="AlphaFoldDB" id="A0A0A0K259"/>
<reference evidence="1 2" key="3">
    <citation type="journal article" date="2010" name="BMC Genomics">
        <title>Transcriptome sequencing and comparative analysis of cucumber flowers with different sex types.</title>
        <authorList>
            <person name="Guo S."/>
            <person name="Zheng Y."/>
            <person name="Joung J.G."/>
            <person name="Liu S."/>
            <person name="Zhang Z."/>
            <person name="Crasta O.R."/>
            <person name="Sobral B.W."/>
            <person name="Xu Y."/>
            <person name="Huang S."/>
            <person name="Fei Z."/>
        </authorList>
    </citation>
    <scope>NUCLEOTIDE SEQUENCE [LARGE SCALE GENOMIC DNA]</scope>
    <source>
        <strain evidence="2">cv. 9930</strain>
    </source>
</reference>
<reference evidence="1 2" key="2">
    <citation type="journal article" date="2009" name="PLoS ONE">
        <title>An integrated genetic and cytogenetic map of the cucumber genome.</title>
        <authorList>
            <person name="Ren Y."/>
            <person name="Zhang Z."/>
            <person name="Liu J."/>
            <person name="Staub J.E."/>
            <person name="Han Y."/>
            <person name="Cheng Z."/>
            <person name="Li X."/>
            <person name="Lu J."/>
            <person name="Miao H."/>
            <person name="Kang H."/>
            <person name="Xie B."/>
            <person name="Gu X."/>
            <person name="Wang X."/>
            <person name="Du Y."/>
            <person name="Jin W."/>
            <person name="Huang S."/>
        </authorList>
    </citation>
    <scope>NUCLEOTIDE SEQUENCE [LARGE SCALE GENOMIC DNA]</scope>
    <source>
        <strain evidence="2">cv. 9930</strain>
    </source>
</reference>
<gene>
    <name evidence="1" type="ORF">Csa_7G043650</name>
</gene>